<keyword evidence="5 10" id="KW-0378">Hydrolase</keyword>
<keyword evidence="8" id="KW-0865">Zymogen</keyword>
<keyword evidence="4" id="KW-0732">Signal</keyword>
<evidence type="ECO:0000259" key="13">
    <source>
        <dbReference type="Pfam" id="PF07504"/>
    </source>
</evidence>
<proteinExistence type="inferred from homology"/>
<dbReference type="SUPFAM" id="SSF55486">
    <property type="entry name" value="Metalloproteases ('zincins'), catalytic domain"/>
    <property type="match status" value="1"/>
</dbReference>
<dbReference type="CDD" id="cd09597">
    <property type="entry name" value="M4_TLP"/>
    <property type="match status" value="1"/>
</dbReference>
<evidence type="ECO:0000256" key="10">
    <source>
        <dbReference type="RuleBase" id="RU366073"/>
    </source>
</evidence>
<reference evidence="14" key="2">
    <citation type="submission" date="2021-03" db="EMBL/GenBank/DDBJ databases">
        <authorList>
            <person name="Cao W."/>
        </authorList>
    </citation>
    <scope>NUCLEOTIDE SEQUENCE</scope>
    <source>
        <strain evidence="14">110414</strain>
    </source>
</reference>
<keyword evidence="2 10" id="KW-0645">Protease</keyword>
<dbReference type="Pfam" id="PF01447">
    <property type="entry name" value="Peptidase_M4"/>
    <property type="match status" value="1"/>
</dbReference>
<reference evidence="14" key="1">
    <citation type="journal article" date="2016" name="Int. J. Syst. Evol. Microbiol.">
        <title>Pseudoxanthomonas helianthi sp. nov., isolated from roots of Jerusalem artichoke (Helianthus tuberosus).</title>
        <authorList>
            <person name="Kittiwongwattana C."/>
            <person name="Thawai C."/>
        </authorList>
    </citation>
    <scope>NUCLEOTIDE SEQUENCE</scope>
    <source>
        <strain evidence="14">110414</strain>
    </source>
</reference>
<keyword evidence="10" id="KW-0964">Secreted</keyword>
<dbReference type="InterPro" id="IPR023612">
    <property type="entry name" value="Peptidase_M4"/>
</dbReference>
<comment type="similarity">
    <text evidence="1 10">Belongs to the peptidase M4 family.</text>
</comment>
<dbReference type="GO" id="GO:0046872">
    <property type="term" value="F:metal ion binding"/>
    <property type="evidence" value="ECO:0007669"/>
    <property type="project" value="UniProtKB-UniRule"/>
</dbReference>
<dbReference type="Proteomes" id="UP000673447">
    <property type="component" value="Unassembled WGS sequence"/>
</dbReference>
<evidence type="ECO:0000256" key="4">
    <source>
        <dbReference type="ARBA" id="ARBA00022729"/>
    </source>
</evidence>
<feature type="active site" description="Proton donor" evidence="9">
    <location>
        <position position="398"/>
    </location>
</feature>
<evidence type="ECO:0000259" key="12">
    <source>
        <dbReference type="Pfam" id="PF02868"/>
    </source>
</evidence>
<dbReference type="InterPro" id="IPR001570">
    <property type="entry name" value="Peptidase_M4_C_domain"/>
</dbReference>
<evidence type="ECO:0000256" key="5">
    <source>
        <dbReference type="ARBA" id="ARBA00022801"/>
    </source>
</evidence>
<dbReference type="PANTHER" id="PTHR33794:SF1">
    <property type="entry name" value="BACILLOLYSIN"/>
    <property type="match status" value="1"/>
</dbReference>
<gene>
    <name evidence="14" type="ORF">J5837_12845</name>
</gene>
<comment type="function">
    <text evidence="10">Extracellular zinc metalloprotease.</text>
</comment>
<evidence type="ECO:0000256" key="3">
    <source>
        <dbReference type="ARBA" id="ARBA00022723"/>
    </source>
</evidence>
<dbReference type="Gene3D" id="3.10.170.10">
    <property type="match status" value="1"/>
</dbReference>
<keyword evidence="3" id="KW-0479">Metal-binding</keyword>
<feature type="domain" description="Peptidase M4 C-terminal" evidence="12">
    <location>
        <begin position="316"/>
        <end position="495"/>
    </location>
</feature>
<keyword evidence="15" id="KW-1185">Reference proteome</keyword>
<dbReference type="RefSeq" id="WP_210537566.1">
    <property type="nucleotide sequence ID" value="NZ_JAGKTC010000003.1"/>
</dbReference>
<evidence type="ECO:0000313" key="14">
    <source>
        <dbReference type="EMBL" id="MBP3985293.1"/>
    </source>
</evidence>
<dbReference type="InterPro" id="IPR011096">
    <property type="entry name" value="FTP_domain"/>
</dbReference>
<keyword evidence="6 10" id="KW-0862">Zinc</keyword>
<feature type="active site" evidence="9">
    <location>
        <position position="306"/>
    </location>
</feature>
<keyword evidence="7 10" id="KW-0482">Metalloprotease</keyword>
<dbReference type="Pfam" id="PF07504">
    <property type="entry name" value="FTP"/>
    <property type="match status" value="1"/>
</dbReference>
<dbReference type="AlphaFoldDB" id="A0A941AYZ0"/>
<comment type="cofactor">
    <cofactor evidence="10">
        <name>Zn(2+)</name>
        <dbReference type="ChEBI" id="CHEBI:29105"/>
    </cofactor>
</comment>
<feature type="domain" description="Peptidase M4" evidence="11">
    <location>
        <begin position="168"/>
        <end position="311"/>
    </location>
</feature>
<protein>
    <recommendedName>
        <fullName evidence="10">Neutral metalloproteinase</fullName>
        <ecNumber evidence="10">3.4.24.-</ecNumber>
    </recommendedName>
</protein>
<dbReference type="PANTHER" id="PTHR33794">
    <property type="entry name" value="BACILLOLYSIN"/>
    <property type="match status" value="1"/>
</dbReference>
<evidence type="ECO:0000256" key="7">
    <source>
        <dbReference type="ARBA" id="ARBA00023049"/>
    </source>
</evidence>
<sequence length="496" mass="52662">MAAGRADSPIVGRALGLVRNHPGIVRTSAADGFLARDAIIDADGTEHVRFDRTYNKLPVIGGDLVVHSRNGQFKSASITQPAVLNLSTLPAIKADEAIVSAGTEFGSNFAGSPDALLAVYARGRGAARLAWQVHLHNQNADMTYIVDAQNGKILERWSNLHTAAAAGTFRTLYSGSVPSVTNSITSGYELRDPSRGGLFTIDGSNSRTAGQVYKDSDNTWGNYATSDLATTAVDAQYGASVTWDYYKDILGRIGIANDGRGSYSRVHYGRRYSNAYWSDACFCMTYGDGDGVAIGPLVSLDITGHEMSHGVNSHTANLIYSGESGGLNEANSDILGTMVEFHANNPQDTPDYMIGEETILANVPGSADQQALRFMFNPSADGRSPNCYASNLGNLDVHYSSGVGNFFFYLLAEGTSAKTFSGVNHAPKTCNGTTFAGIGRDKAAKIWYRALSVYFTSSTDYSGARAATIQAAKDLYGTTSAEATAVAQAWSAASVN</sequence>
<dbReference type="Gene3D" id="1.10.390.10">
    <property type="entry name" value="Neutral Protease Domain 2"/>
    <property type="match status" value="1"/>
</dbReference>
<comment type="subcellular location">
    <subcellularLocation>
        <location evidence="10">Secreted</location>
    </subcellularLocation>
</comment>
<organism evidence="14 15">
    <name type="scientific">Pseudoxanthomonas helianthi</name>
    <dbReference type="NCBI Taxonomy" id="1453541"/>
    <lineage>
        <taxon>Bacteria</taxon>
        <taxon>Pseudomonadati</taxon>
        <taxon>Pseudomonadota</taxon>
        <taxon>Gammaproteobacteria</taxon>
        <taxon>Lysobacterales</taxon>
        <taxon>Lysobacteraceae</taxon>
        <taxon>Pseudoxanthomonas</taxon>
    </lineage>
</organism>
<name>A0A941AYZ0_9GAMM</name>
<comment type="caution">
    <text evidence="14">The sequence shown here is derived from an EMBL/GenBank/DDBJ whole genome shotgun (WGS) entry which is preliminary data.</text>
</comment>
<evidence type="ECO:0000256" key="9">
    <source>
        <dbReference type="PIRSR" id="PIRSR623612-1"/>
    </source>
</evidence>
<accession>A0A941AYZ0</accession>
<dbReference type="EMBL" id="JAGKTC010000003">
    <property type="protein sequence ID" value="MBP3985293.1"/>
    <property type="molecule type" value="Genomic_DNA"/>
</dbReference>
<dbReference type="GO" id="GO:0006508">
    <property type="term" value="P:proteolysis"/>
    <property type="evidence" value="ECO:0007669"/>
    <property type="project" value="UniProtKB-KW"/>
</dbReference>
<evidence type="ECO:0000256" key="6">
    <source>
        <dbReference type="ARBA" id="ARBA00022833"/>
    </source>
</evidence>
<dbReference type="GO" id="GO:0005576">
    <property type="term" value="C:extracellular region"/>
    <property type="evidence" value="ECO:0007669"/>
    <property type="project" value="UniProtKB-SubCell"/>
</dbReference>
<evidence type="ECO:0000259" key="11">
    <source>
        <dbReference type="Pfam" id="PF01447"/>
    </source>
</evidence>
<dbReference type="GO" id="GO:0004222">
    <property type="term" value="F:metalloendopeptidase activity"/>
    <property type="evidence" value="ECO:0007669"/>
    <property type="project" value="UniProtKB-UniRule"/>
</dbReference>
<evidence type="ECO:0000313" key="15">
    <source>
        <dbReference type="Proteomes" id="UP000673447"/>
    </source>
</evidence>
<dbReference type="InterPro" id="IPR013856">
    <property type="entry name" value="Peptidase_M4_domain"/>
</dbReference>
<dbReference type="Gene3D" id="3.10.450.490">
    <property type="match status" value="1"/>
</dbReference>
<evidence type="ECO:0000256" key="8">
    <source>
        <dbReference type="ARBA" id="ARBA00023145"/>
    </source>
</evidence>
<dbReference type="InterPro" id="IPR027268">
    <property type="entry name" value="Peptidase_M4/M1_CTD_sf"/>
</dbReference>
<dbReference type="InterPro" id="IPR050728">
    <property type="entry name" value="Zinc_Metalloprotease_M4"/>
</dbReference>
<dbReference type="PRINTS" id="PR00730">
    <property type="entry name" value="THERMOLYSIN"/>
</dbReference>
<dbReference type="EC" id="3.4.24.-" evidence="10"/>
<evidence type="ECO:0000256" key="2">
    <source>
        <dbReference type="ARBA" id="ARBA00022670"/>
    </source>
</evidence>
<dbReference type="Pfam" id="PF02868">
    <property type="entry name" value="Peptidase_M4_C"/>
    <property type="match status" value="1"/>
</dbReference>
<dbReference type="Gene3D" id="3.10.450.40">
    <property type="match status" value="1"/>
</dbReference>
<feature type="domain" description="FTP" evidence="13">
    <location>
        <begin position="32"/>
        <end position="77"/>
    </location>
</feature>
<evidence type="ECO:0000256" key="1">
    <source>
        <dbReference type="ARBA" id="ARBA00009388"/>
    </source>
</evidence>